<dbReference type="EMBL" id="AGXE01000012">
    <property type="protein sequence ID" value="EIY86470.1"/>
    <property type="molecule type" value="Genomic_DNA"/>
</dbReference>
<dbReference type="HOGENOM" id="CLU_280292_0_0_10"/>
<gene>
    <name evidence="2" type="ORF">HMPREF1074_01954</name>
</gene>
<proteinExistence type="predicted"/>
<protein>
    <recommendedName>
        <fullName evidence="4">DUF4906 domain-containing protein</fullName>
    </recommendedName>
</protein>
<evidence type="ECO:0008006" key="4">
    <source>
        <dbReference type="Google" id="ProtNLM"/>
    </source>
</evidence>
<evidence type="ECO:0000256" key="1">
    <source>
        <dbReference type="SAM" id="SignalP"/>
    </source>
</evidence>
<organism evidence="2 3">
    <name type="scientific">Bacteroides xylanisolvens CL03T12C04</name>
    <dbReference type="NCBI Taxonomy" id="997892"/>
    <lineage>
        <taxon>Bacteria</taxon>
        <taxon>Pseudomonadati</taxon>
        <taxon>Bacteroidota</taxon>
        <taxon>Bacteroidia</taxon>
        <taxon>Bacteroidales</taxon>
        <taxon>Bacteroidaceae</taxon>
        <taxon>Bacteroides</taxon>
    </lineage>
</organism>
<keyword evidence="1" id="KW-0732">Signal</keyword>
<comment type="caution">
    <text evidence="2">The sequence shown here is derived from an EMBL/GenBank/DDBJ whole genome shotgun (WGS) entry which is preliminary data.</text>
</comment>
<feature type="signal peptide" evidence="1">
    <location>
        <begin position="1"/>
        <end position="27"/>
    </location>
</feature>
<evidence type="ECO:0000313" key="2">
    <source>
        <dbReference type="EMBL" id="EIY86470.1"/>
    </source>
</evidence>
<accession>I9AFJ2</accession>
<feature type="chain" id="PRO_5003718655" description="DUF4906 domain-containing protein" evidence="1">
    <location>
        <begin position="28"/>
        <end position="1132"/>
    </location>
</feature>
<dbReference type="AlphaFoldDB" id="I9AFJ2"/>
<sequence>MCRMRKTIALFYFALLMLQFVLTTSCRDDYFMAEEIGKGNAAISVSLYFNQENAVLGKTRVGEVQEETGGEDGDAIQNINSLCMLFYNEAGELVHNYVVRNNDETPDPDVTNWNCKLEDNRIDEDKNEDGSQFEDDKTGSATFKLRSIKRGRYYIYAVANMDDLGDYSDAIKTRAGLKAISLTWEDEIAKNSEMFGIFSLKPDRNAGDDQPVTINSPVVQLHSWLRRAASKVTVAFDGTDLYENVQIYIENIVIKDIPKTCSLGNPNTPGQADADKVYPLSDYMDPGIEWDDRMRGRSERYSVSNGLREEGKSIIIQELPDVDFQTLTPENYKHVCKTKHPYLGIGEDGGDSNIITNRHAHTAKSLFFYENMQGKGKLKYQSNDGGHSIWKPNPDENTPGTGWKDEKPYGTYVEVNGYYRCIASNEHLGAGPIKFRFMLGKDIKTDYNAERNTHYKLTLKFKGYGNDADWHIEYKEPPGIYVTTPQYISYLYNKDMNATVKVVGEMKKGYKLVAKILAKNTKSYGIAGRPSGEDDEVDPEFTGWKPWGNGTTAFPWVTNDFYYTGEIYNDGPWNSFLSLRKTSVVKVEKPEWANKASWEIDAVDASYYNYQYYKGMIDGKDRGKREYVWSENGSGGDDIDGKYTIVSKGSEHIFTIPLYTRAKELVTKTGFTGNNPYVAYPRKEKIKFTIEDDNGNQVGEPVYLDMIQVRRVENPKGVWRSAGRKDDFHVTLMRLPKDDAASYVTFKSEGAWRAEIMEGGDDFISLEATSEGSGGIVNSSSKRIEGASEHLVDFKIKFNGTIKDTEVRCAIVRVRYHNYTCEHSIFVRQGYAPITLDGNAESETNPAWTSFNVYRFADNDVPVYTNSPLEEGSLFRRGNYTAILASNNERAGFRFGEGPDGNFTVLEKGKTAESELSWGGLQPSLTNNKLVSGWSIAGNNERIAKIEDFYTLESTLIHSNINKGYGVLYGDGATETQSSVEIAWGYDHGEDPESSKKGMRGCFVYNINNGRNIFFPVGKSGYGRRIGSPDTKSNPNDKAGRLRYAGRSDYYTKNDSPGNIKYLPLFYDLFKRPGAIYHCRNRLLKNEIKNVKESSAFDINYFTMGFEGFLNGAADADDGSNCDACFIRTVKY</sequence>
<name>I9AFJ2_9BACE</name>
<dbReference type="Proteomes" id="UP000003566">
    <property type="component" value="Unassembled WGS sequence"/>
</dbReference>
<dbReference type="PATRIC" id="fig|997892.3.peg.2006"/>
<dbReference type="PROSITE" id="PS51257">
    <property type="entry name" value="PROKAR_LIPOPROTEIN"/>
    <property type="match status" value="1"/>
</dbReference>
<reference evidence="2 3" key="1">
    <citation type="submission" date="2012-02" db="EMBL/GenBank/DDBJ databases">
        <title>The Genome Sequence of Bacteroides xylanisolvens CL03T12C04.</title>
        <authorList>
            <consortium name="The Broad Institute Genome Sequencing Platform"/>
            <person name="Earl A."/>
            <person name="Ward D."/>
            <person name="Feldgarden M."/>
            <person name="Gevers D."/>
            <person name="Zitomersky N.L."/>
            <person name="Coyne M.J."/>
            <person name="Comstock L.E."/>
            <person name="Young S.K."/>
            <person name="Zeng Q."/>
            <person name="Gargeya S."/>
            <person name="Fitzgerald M."/>
            <person name="Haas B."/>
            <person name="Abouelleil A."/>
            <person name="Alvarado L."/>
            <person name="Arachchi H.M."/>
            <person name="Berlin A."/>
            <person name="Chapman S.B."/>
            <person name="Gearin G."/>
            <person name="Goldberg J."/>
            <person name="Griggs A."/>
            <person name="Gujja S."/>
            <person name="Hansen M."/>
            <person name="Heiman D."/>
            <person name="Howarth C."/>
            <person name="Larimer J."/>
            <person name="Lui A."/>
            <person name="MacDonald P.J.P."/>
            <person name="McCowen C."/>
            <person name="Montmayeur A."/>
            <person name="Murphy C."/>
            <person name="Neiman D."/>
            <person name="Pearson M."/>
            <person name="Priest M."/>
            <person name="Roberts A."/>
            <person name="Saif S."/>
            <person name="Shea T."/>
            <person name="Sisk P."/>
            <person name="Stolte C."/>
            <person name="Sykes S."/>
            <person name="Wortman J."/>
            <person name="Nusbaum C."/>
            <person name="Birren B."/>
        </authorList>
    </citation>
    <scope>NUCLEOTIDE SEQUENCE [LARGE SCALE GENOMIC DNA]</scope>
    <source>
        <strain evidence="2 3">CL03T12C04</strain>
    </source>
</reference>
<evidence type="ECO:0000313" key="3">
    <source>
        <dbReference type="Proteomes" id="UP000003566"/>
    </source>
</evidence>